<keyword evidence="1" id="KW-0802">TPR repeat</keyword>
<dbReference type="Pfam" id="PF13424">
    <property type="entry name" value="TPR_12"/>
    <property type="match status" value="1"/>
</dbReference>
<dbReference type="RefSeq" id="WP_169680848.1">
    <property type="nucleotide sequence ID" value="NZ_JABBNU010000005.1"/>
</dbReference>
<dbReference type="AlphaFoldDB" id="A0A848J2H7"/>
<reference evidence="3 4" key="1">
    <citation type="submission" date="2020-04" db="EMBL/GenBank/DDBJ databases">
        <title>Flammeovirgaceae bacterium KN852 isolated from deep sea.</title>
        <authorList>
            <person name="Zhang D.-C."/>
        </authorList>
    </citation>
    <scope>NUCLEOTIDE SEQUENCE [LARGE SCALE GENOMIC DNA]</scope>
    <source>
        <strain evidence="3 4">KN852</strain>
    </source>
</reference>
<dbReference type="PROSITE" id="PS50005">
    <property type="entry name" value="TPR"/>
    <property type="match status" value="2"/>
</dbReference>
<keyword evidence="2" id="KW-0812">Transmembrane</keyword>
<evidence type="ECO:0000313" key="4">
    <source>
        <dbReference type="Proteomes" id="UP000559010"/>
    </source>
</evidence>
<dbReference type="Pfam" id="PF13176">
    <property type="entry name" value="TPR_7"/>
    <property type="match status" value="1"/>
</dbReference>
<keyword evidence="4" id="KW-1185">Reference proteome</keyword>
<sequence length="428" mass="49678">MESFCKNFNNALKITFVLILLIHFSAIPAIAEKIDKDSVYNELKRSFKSDSHEDFIENCINAINAETISFKDMGKVKYMMAQSYNIKGDLINCVQSLFSASDIFIELNDKEKLALTYNFLGEVYRKGGEYVAAIDYFIESLTYFKEQNKYDNVAMVCYNLGLTYYNIDDYEDAKKYFFEALDNNEKVNDIDRSSRIYNLLGAIHFKLADYEVARSYYLLSMEIYKDKVPEERLGIAYSNLAEIHLVQGNYQKAISESRKALIYKEEPYPNSQSYDLPDAMITLAKALLETGKIKESINILENGILERDQAGFHQNYFRAIDLYFSISDSLQLQSSNSNRIAKILVDQTKLLKEQNSLLNNSKSQYLIRLADSDYRYESALSGIKTNKKINYWGYLIFICLVSFAVSVHFYRRRKRKEKLKKSLKDLLN</sequence>
<evidence type="ECO:0000256" key="1">
    <source>
        <dbReference type="PROSITE-ProRule" id="PRU00339"/>
    </source>
</evidence>
<proteinExistence type="predicted"/>
<dbReference type="SUPFAM" id="SSF48452">
    <property type="entry name" value="TPR-like"/>
    <property type="match status" value="1"/>
</dbReference>
<name>A0A848J2H7_9BACT</name>
<keyword evidence="2" id="KW-1133">Transmembrane helix</keyword>
<dbReference type="InterPro" id="IPR019734">
    <property type="entry name" value="TPR_rpt"/>
</dbReference>
<evidence type="ECO:0000256" key="2">
    <source>
        <dbReference type="SAM" id="Phobius"/>
    </source>
</evidence>
<dbReference type="Gene3D" id="1.25.40.10">
    <property type="entry name" value="Tetratricopeptide repeat domain"/>
    <property type="match status" value="2"/>
</dbReference>
<dbReference type="SMART" id="SM00028">
    <property type="entry name" value="TPR"/>
    <property type="match status" value="5"/>
</dbReference>
<dbReference type="PANTHER" id="PTHR10098">
    <property type="entry name" value="RAPSYN-RELATED"/>
    <property type="match status" value="1"/>
</dbReference>
<comment type="caution">
    <text evidence="3">The sequence shown here is derived from an EMBL/GenBank/DDBJ whole genome shotgun (WGS) entry which is preliminary data.</text>
</comment>
<evidence type="ECO:0000313" key="3">
    <source>
        <dbReference type="EMBL" id="NMM48684.1"/>
    </source>
</evidence>
<protein>
    <submittedName>
        <fullName evidence="3">Tetratricopeptide repeat protein</fullName>
    </submittedName>
</protein>
<organism evidence="3 4">
    <name type="scientific">Marinigracilibium pacificum</name>
    <dbReference type="NCBI Taxonomy" id="2729599"/>
    <lineage>
        <taxon>Bacteria</taxon>
        <taxon>Pseudomonadati</taxon>
        <taxon>Bacteroidota</taxon>
        <taxon>Cytophagia</taxon>
        <taxon>Cytophagales</taxon>
        <taxon>Flammeovirgaceae</taxon>
        <taxon>Marinigracilibium</taxon>
    </lineage>
</organism>
<dbReference type="Proteomes" id="UP000559010">
    <property type="component" value="Unassembled WGS sequence"/>
</dbReference>
<dbReference type="InterPro" id="IPR011990">
    <property type="entry name" value="TPR-like_helical_dom_sf"/>
</dbReference>
<accession>A0A848J2H7</accession>
<dbReference type="EMBL" id="JABBNU010000005">
    <property type="protein sequence ID" value="NMM48684.1"/>
    <property type="molecule type" value="Genomic_DNA"/>
</dbReference>
<feature type="repeat" description="TPR" evidence="1">
    <location>
        <begin position="114"/>
        <end position="147"/>
    </location>
</feature>
<feature type="repeat" description="TPR" evidence="1">
    <location>
        <begin position="154"/>
        <end position="187"/>
    </location>
</feature>
<feature type="transmembrane region" description="Helical" evidence="2">
    <location>
        <begin position="391"/>
        <end position="410"/>
    </location>
</feature>
<keyword evidence="2" id="KW-0472">Membrane</keyword>
<gene>
    <name evidence="3" type="ORF">HH304_09755</name>
</gene>